<sequence>MSRAAAMVEVDFFGMEKDQRAARTCEKPIGLNVRGIQNAIARIDPQVLKTVFANGSFDRKLGESNCYTPKNEGFTVPEARHPAPPNAMFPSSASLPYRPLTEASSATARPVVDNLNGTAPLTIFYNGNVSVFDVSPNMAERIMKLAETRLSRTQGSCGDSVFPAPPTEGHQLLEDLNRGGLPMRRKHSLQRFLEKRKERLNSLSPYASASSYADKQSVESVGSLGY</sequence>
<protein>
    <recommendedName>
        <fullName evidence="2">Protein TIFY</fullName>
    </recommendedName>
    <alternativeName>
        <fullName evidence="2">Jasmonate ZIM domain-containing protein</fullName>
    </alternativeName>
</protein>
<keyword evidence="5" id="KW-1185">Reference proteome</keyword>
<evidence type="ECO:0000256" key="1">
    <source>
        <dbReference type="ARBA" id="ARBA00008614"/>
    </source>
</evidence>
<dbReference type="InterPro" id="IPR018467">
    <property type="entry name" value="CCT_CS"/>
</dbReference>
<evidence type="ECO:0000313" key="4">
    <source>
        <dbReference type="EMBL" id="KAG9446250.1"/>
    </source>
</evidence>
<comment type="similarity">
    <text evidence="1 2">Belongs to the TIFY/JAZ family.</text>
</comment>
<dbReference type="InterPro" id="IPR040390">
    <property type="entry name" value="TIFY/JAZ"/>
</dbReference>
<dbReference type="Proteomes" id="UP000825729">
    <property type="component" value="Unassembled WGS sequence"/>
</dbReference>
<dbReference type="EMBL" id="JAINDJ010000005">
    <property type="protein sequence ID" value="KAG9446250.1"/>
    <property type="molecule type" value="Genomic_DNA"/>
</dbReference>
<dbReference type="AlphaFoldDB" id="A0AAV7EBM4"/>
<dbReference type="Pfam" id="PF09425">
    <property type="entry name" value="Jas_motif"/>
    <property type="match status" value="1"/>
</dbReference>
<dbReference type="PANTHER" id="PTHR33077:SF5">
    <property type="entry name" value="PROTEIN TIFY 9"/>
    <property type="match status" value="1"/>
</dbReference>
<evidence type="ECO:0000259" key="3">
    <source>
        <dbReference type="PROSITE" id="PS51320"/>
    </source>
</evidence>
<keyword evidence="2" id="KW-1184">Jasmonic acid signaling pathway</keyword>
<feature type="domain" description="Tify" evidence="3">
    <location>
        <begin position="114"/>
        <end position="148"/>
    </location>
</feature>
<dbReference type="PROSITE" id="PS51320">
    <property type="entry name" value="TIFY"/>
    <property type="match status" value="1"/>
</dbReference>
<dbReference type="InterPro" id="IPR010399">
    <property type="entry name" value="Tify_dom"/>
</dbReference>
<comment type="domain">
    <text evidence="2">The jas domain is required for interaction with COI1.</text>
</comment>
<organism evidence="4 5">
    <name type="scientific">Aristolochia fimbriata</name>
    <name type="common">White veined hardy Dutchman's pipe vine</name>
    <dbReference type="NCBI Taxonomy" id="158543"/>
    <lineage>
        <taxon>Eukaryota</taxon>
        <taxon>Viridiplantae</taxon>
        <taxon>Streptophyta</taxon>
        <taxon>Embryophyta</taxon>
        <taxon>Tracheophyta</taxon>
        <taxon>Spermatophyta</taxon>
        <taxon>Magnoliopsida</taxon>
        <taxon>Magnoliidae</taxon>
        <taxon>Piperales</taxon>
        <taxon>Aristolochiaceae</taxon>
        <taxon>Aristolochia</taxon>
    </lineage>
</organism>
<dbReference type="PANTHER" id="PTHR33077">
    <property type="entry name" value="PROTEIN TIFY 4A-RELATED-RELATED"/>
    <property type="match status" value="1"/>
</dbReference>
<dbReference type="GO" id="GO:0009611">
    <property type="term" value="P:response to wounding"/>
    <property type="evidence" value="ECO:0007669"/>
    <property type="project" value="UniProtKB-UniRule"/>
</dbReference>
<comment type="caution">
    <text evidence="4">The sequence shown here is derived from an EMBL/GenBank/DDBJ whole genome shotgun (WGS) entry which is preliminary data.</text>
</comment>
<reference evidence="4 5" key="1">
    <citation type="submission" date="2021-07" db="EMBL/GenBank/DDBJ databases">
        <title>The Aristolochia fimbriata genome: insights into angiosperm evolution, floral development and chemical biosynthesis.</title>
        <authorList>
            <person name="Jiao Y."/>
        </authorList>
    </citation>
    <scope>NUCLEOTIDE SEQUENCE [LARGE SCALE GENOMIC DNA]</scope>
    <source>
        <strain evidence="4">IBCAS-2021</strain>
        <tissue evidence="4">Leaf</tissue>
    </source>
</reference>
<dbReference type="GO" id="GO:0031347">
    <property type="term" value="P:regulation of defense response"/>
    <property type="evidence" value="ECO:0007669"/>
    <property type="project" value="UniProtKB-UniRule"/>
</dbReference>
<dbReference type="GO" id="GO:0005634">
    <property type="term" value="C:nucleus"/>
    <property type="evidence" value="ECO:0007669"/>
    <property type="project" value="UniProtKB-SubCell"/>
</dbReference>
<comment type="function">
    <text evidence="2">Repressor of jasmonate responses.</text>
</comment>
<dbReference type="SMART" id="SM00979">
    <property type="entry name" value="TIFY"/>
    <property type="match status" value="1"/>
</dbReference>
<accession>A0AAV7EBM4</accession>
<proteinExistence type="inferred from homology"/>
<dbReference type="GO" id="GO:2000022">
    <property type="term" value="P:regulation of jasmonic acid mediated signaling pathway"/>
    <property type="evidence" value="ECO:0007669"/>
    <property type="project" value="UniProtKB-UniRule"/>
</dbReference>
<name>A0AAV7EBM4_ARIFI</name>
<evidence type="ECO:0000313" key="5">
    <source>
        <dbReference type="Proteomes" id="UP000825729"/>
    </source>
</evidence>
<gene>
    <name evidence="4" type="ORF">H6P81_012378</name>
</gene>
<comment type="subcellular location">
    <subcellularLocation>
        <location evidence="2">Nucleus</location>
    </subcellularLocation>
</comment>
<evidence type="ECO:0000256" key="2">
    <source>
        <dbReference type="RuleBase" id="RU369065"/>
    </source>
</evidence>
<dbReference type="Pfam" id="PF06200">
    <property type="entry name" value="tify"/>
    <property type="match status" value="1"/>
</dbReference>
<keyword evidence="2" id="KW-0539">Nucleus</keyword>